<sequence>MGVKQQIKAIVPQRVWKLLQRNKANIKLASYYSGQRKRFLNNCAGQWNDERFEQLRGTMVYYIHRIEKGLSHKHFRSGFGRSAFIELKAMMERWRELGYPVDDVTYHAAQNVVRAYVHKHRAIGKQIPQFVSEWFADEVASADKACGNEGNAGVKIVRASDKLDNKTKNYATLFAQRTSVREYAGTPVNMQAVHDAIALSMKTPSVCNRQAYRILLVQNPKLIEHALKLQGGWRGYDMPPLLALISVDVRSFVSVEERNEPYIDGGLFTMAFLTALEYESLASCPLNTMMRKQQEHDIRNLLGIPDYEVLIAFVAIGNFPESIESPISFRYKPEIITRELR</sequence>
<dbReference type="EMBL" id="ABYS02000013">
    <property type="protein sequence ID" value="EEP20330.1"/>
    <property type="molecule type" value="Genomic_DNA"/>
</dbReference>
<dbReference type="HOGENOM" id="CLU_065127_0_0_11"/>
<evidence type="ECO:0000256" key="1">
    <source>
        <dbReference type="ARBA" id="ARBA00022630"/>
    </source>
</evidence>
<dbReference type="InterPro" id="IPR050627">
    <property type="entry name" value="Nitroreductase/BluB"/>
</dbReference>
<dbReference type="PANTHER" id="PTHR23026:SF90">
    <property type="entry name" value="IODOTYROSINE DEIODINASE 1"/>
    <property type="match status" value="1"/>
</dbReference>
<dbReference type="KEGG" id="bang:BBAG_0222"/>
<keyword evidence="5" id="KW-1185">Reference proteome</keyword>
<keyword evidence="1" id="KW-0285">Flavoprotein</keyword>
<organism evidence="4 5">
    <name type="scientific">Bifidobacterium angulatum DSM 20098 = JCM 7096</name>
    <dbReference type="NCBI Taxonomy" id="518635"/>
    <lineage>
        <taxon>Bacteria</taxon>
        <taxon>Bacillati</taxon>
        <taxon>Actinomycetota</taxon>
        <taxon>Actinomycetes</taxon>
        <taxon>Bifidobacteriales</taxon>
        <taxon>Bifidobacteriaceae</taxon>
        <taxon>Bifidobacterium</taxon>
    </lineage>
</organism>
<dbReference type="STRING" id="1683.Bang102_003195"/>
<evidence type="ECO:0000313" key="4">
    <source>
        <dbReference type="EMBL" id="EEP20330.1"/>
    </source>
</evidence>
<dbReference type="RefSeq" id="WP_003827527.1">
    <property type="nucleotide sequence ID" value="NZ_AP012322.1"/>
</dbReference>
<evidence type="ECO:0000256" key="3">
    <source>
        <dbReference type="ARBA" id="ARBA00023002"/>
    </source>
</evidence>
<dbReference type="eggNOG" id="COG0778">
    <property type="taxonomic scope" value="Bacteria"/>
</dbReference>
<name>C4FH17_9BIFI</name>
<dbReference type="PANTHER" id="PTHR23026">
    <property type="entry name" value="NADPH NITROREDUCTASE"/>
    <property type="match status" value="1"/>
</dbReference>
<dbReference type="SUPFAM" id="SSF55469">
    <property type="entry name" value="FMN-dependent nitroreductase-like"/>
    <property type="match status" value="1"/>
</dbReference>
<protein>
    <submittedName>
        <fullName evidence="4">Nitroreductase family protein</fullName>
    </submittedName>
</protein>
<keyword evidence="3" id="KW-0560">Oxidoreductase</keyword>
<dbReference type="Gene3D" id="3.40.109.10">
    <property type="entry name" value="NADH Oxidase"/>
    <property type="match status" value="1"/>
</dbReference>
<proteinExistence type="predicted"/>
<dbReference type="InterPro" id="IPR000415">
    <property type="entry name" value="Nitroreductase-like"/>
</dbReference>
<dbReference type="CDD" id="cd02062">
    <property type="entry name" value="Nitro_FMN_reductase"/>
    <property type="match status" value="1"/>
</dbReference>
<evidence type="ECO:0000313" key="5">
    <source>
        <dbReference type="Proteomes" id="UP000006408"/>
    </source>
</evidence>
<dbReference type="GeneID" id="42864580"/>
<gene>
    <name evidence="4" type="ORF">BIFANG_03648</name>
</gene>
<evidence type="ECO:0000256" key="2">
    <source>
        <dbReference type="ARBA" id="ARBA00022643"/>
    </source>
</evidence>
<comment type="caution">
    <text evidence="4">The sequence shown here is derived from an EMBL/GenBank/DDBJ whole genome shotgun (WGS) entry which is preliminary data.</text>
</comment>
<dbReference type="PATRIC" id="fig|518635.17.peg.228"/>
<dbReference type="AlphaFoldDB" id="C4FH17"/>
<dbReference type="GO" id="GO:0016491">
    <property type="term" value="F:oxidoreductase activity"/>
    <property type="evidence" value="ECO:0007669"/>
    <property type="project" value="UniProtKB-KW"/>
</dbReference>
<accession>C4FH17</accession>
<keyword evidence="2" id="KW-0288">FMN</keyword>
<dbReference type="Proteomes" id="UP000006408">
    <property type="component" value="Unassembled WGS sequence"/>
</dbReference>
<reference evidence="4" key="1">
    <citation type="submission" date="2009-04" db="EMBL/GenBank/DDBJ databases">
        <authorList>
            <person name="Weinstock G."/>
            <person name="Sodergren E."/>
            <person name="Clifton S."/>
            <person name="Fulton L."/>
            <person name="Fulton B."/>
            <person name="Courtney L."/>
            <person name="Fronick C."/>
            <person name="Harrison M."/>
            <person name="Strong C."/>
            <person name="Farmer C."/>
            <person name="Delahaunty K."/>
            <person name="Markovic C."/>
            <person name="Hall O."/>
            <person name="Minx P."/>
            <person name="Tomlinson C."/>
            <person name="Mitreva M."/>
            <person name="Nelson J."/>
            <person name="Hou S."/>
            <person name="Wollam A."/>
            <person name="Pepin K.H."/>
            <person name="Johnson M."/>
            <person name="Bhonagiri V."/>
            <person name="Nash W.E."/>
            <person name="Warren W."/>
            <person name="Chinwalla A."/>
            <person name="Mardis E.R."/>
            <person name="Wilson R.K."/>
        </authorList>
    </citation>
    <scope>NUCLEOTIDE SEQUENCE [LARGE SCALE GENOMIC DNA]</scope>
    <source>
        <strain evidence="4">DSM 20098</strain>
    </source>
</reference>